<dbReference type="InterPro" id="IPR016024">
    <property type="entry name" value="ARM-type_fold"/>
</dbReference>
<dbReference type="PANTHER" id="PTHR34070:SF1">
    <property type="entry name" value="DNA ALKYLATION REPAIR PROTEIN"/>
    <property type="match status" value="1"/>
</dbReference>
<name>H1PZF7_9BACT</name>
<gene>
    <name evidence="1" type="ORF">HMPREF9140_00045</name>
</gene>
<dbReference type="PATRIC" id="fig|883158.3.peg.48"/>
<keyword evidence="2" id="KW-1185">Reference proteome</keyword>
<protein>
    <recommendedName>
        <fullName evidence="3">DNA alkylation repair enzyme</fullName>
    </recommendedName>
</protein>
<evidence type="ECO:0000313" key="2">
    <source>
        <dbReference type="Proteomes" id="UP000016023"/>
    </source>
</evidence>
<dbReference type="InterPro" id="IPR014825">
    <property type="entry name" value="DNA_alkylation"/>
</dbReference>
<dbReference type="RefSeq" id="WP_006950887.1">
    <property type="nucleotide sequence ID" value="NZ_JH594521.1"/>
</dbReference>
<reference evidence="1 2" key="1">
    <citation type="submission" date="2011-12" db="EMBL/GenBank/DDBJ databases">
        <title>The Genome Sequence of Prevotella micans F0438.</title>
        <authorList>
            <consortium name="The Broad Institute Genome Sequencing Platform"/>
            <person name="Earl A."/>
            <person name="Ward D."/>
            <person name="Feldgarden M."/>
            <person name="Gevers D."/>
            <person name="Izard J."/>
            <person name="Baranova O.V."/>
            <person name="Blanton J.M."/>
            <person name="Wade W.G."/>
            <person name="Dewhirst F.E."/>
            <person name="Young S.K."/>
            <person name="Zeng Q."/>
            <person name="Gargeya S."/>
            <person name="Fitzgerald M."/>
            <person name="Haas B."/>
            <person name="Abouelleil A."/>
            <person name="Alvarado L."/>
            <person name="Arachchi H.M."/>
            <person name="Berlin A."/>
            <person name="Chapman S.B."/>
            <person name="Gearin G."/>
            <person name="Goldberg J."/>
            <person name="Griggs A."/>
            <person name="Gujja S."/>
            <person name="Hansen M."/>
            <person name="Heiman D."/>
            <person name="Howarth C."/>
            <person name="Larimer J."/>
            <person name="Lui A."/>
            <person name="MacDonald P.J.P."/>
            <person name="McCowen C."/>
            <person name="Montmayeur A."/>
            <person name="Murphy C."/>
            <person name="Neiman D."/>
            <person name="Pearson M."/>
            <person name="Priest M."/>
            <person name="Roberts A."/>
            <person name="Saif S."/>
            <person name="Shea T."/>
            <person name="Sisk P."/>
            <person name="Stolte C."/>
            <person name="Sykes S."/>
            <person name="Wortman J."/>
            <person name="Nusbaum C."/>
            <person name="Birren B."/>
        </authorList>
    </citation>
    <scope>NUCLEOTIDE SEQUENCE [LARGE SCALE GENOMIC DNA]</scope>
    <source>
        <strain evidence="1 2">F0438</strain>
    </source>
</reference>
<organism evidence="1 2">
    <name type="scientific">Prevotella micans F0438</name>
    <dbReference type="NCBI Taxonomy" id="883158"/>
    <lineage>
        <taxon>Bacteria</taxon>
        <taxon>Pseudomonadati</taxon>
        <taxon>Bacteroidota</taxon>
        <taxon>Bacteroidia</taxon>
        <taxon>Bacteroidales</taxon>
        <taxon>Prevotellaceae</taxon>
        <taxon>Prevotella</taxon>
    </lineage>
</organism>
<dbReference type="Pfam" id="PF08713">
    <property type="entry name" value="DNA_alkylation"/>
    <property type="match status" value="1"/>
</dbReference>
<dbReference type="PANTHER" id="PTHR34070">
    <property type="entry name" value="ARMADILLO-TYPE FOLD"/>
    <property type="match status" value="1"/>
</dbReference>
<dbReference type="EMBL" id="AGWK01000001">
    <property type="protein sequence ID" value="EHO75002.1"/>
    <property type="molecule type" value="Genomic_DNA"/>
</dbReference>
<dbReference type="Proteomes" id="UP000016023">
    <property type="component" value="Unassembled WGS sequence"/>
</dbReference>
<sequence>MDRLINIIIDELRLLSTDEKRNILPRFFKTSKGEYGEGDKFLGVSVPDVRKVAKNHKNATINELTEMMQSEWHEARLCSLLIMVEQFKKTDDEGKKNIVDFYLSVTNRINNWDLVDLSCPAIIGEYLLNRSHDLLYRLAESSLLWENRIAIVSTIIFIRQGQLDDTFNLSTKMMNHPHDLMHKAIGWMLREAGKRDESRLYNYVKTYRLEMPRTMLRYAIEKFDRNVRTELMKRDI</sequence>
<evidence type="ECO:0000313" key="1">
    <source>
        <dbReference type="EMBL" id="EHO75002.1"/>
    </source>
</evidence>
<dbReference type="eggNOG" id="COG4912">
    <property type="taxonomic scope" value="Bacteria"/>
</dbReference>
<comment type="caution">
    <text evidence="1">The sequence shown here is derived from an EMBL/GenBank/DDBJ whole genome shotgun (WGS) entry which is preliminary data.</text>
</comment>
<dbReference type="HOGENOM" id="CLU_079880_0_0_10"/>
<accession>H1PZF7</accession>
<proteinExistence type="predicted"/>
<evidence type="ECO:0008006" key="3">
    <source>
        <dbReference type="Google" id="ProtNLM"/>
    </source>
</evidence>
<dbReference type="AlphaFoldDB" id="H1PZF7"/>
<dbReference type="SUPFAM" id="SSF48371">
    <property type="entry name" value="ARM repeat"/>
    <property type="match status" value="1"/>
</dbReference>
<dbReference type="Gene3D" id="1.25.10.90">
    <property type="match status" value="1"/>
</dbReference>
<dbReference type="CDD" id="cd06561">
    <property type="entry name" value="AlkD_like"/>
    <property type="match status" value="1"/>
</dbReference>